<dbReference type="Proteomes" id="UP001496627">
    <property type="component" value="Unassembled WGS sequence"/>
</dbReference>
<organism evidence="2 3">
    <name type="scientific">Neorhizobium phenanthreniclasticum</name>
    <dbReference type="NCBI Taxonomy" id="3157917"/>
    <lineage>
        <taxon>Bacteria</taxon>
        <taxon>Pseudomonadati</taxon>
        <taxon>Pseudomonadota</taxon>
        <taxon>Alphaproteobacteria</taxon>
        <taxon>Hyphomicrobiales</taxon>
        <taxon>Rhizobiaceae</taxon>
        <taxon>Rhizobium/Agrobacterium group</taxon>
        <taxon>Neorhizobium</taxon>
    </lineage>
</organism>
<dbReference type="InterPro" id="IPR038765">
    <property type="entry name" value="Papain-like_cys_pep_sf"/>
</dbReference>
<evidence type="ECO:0000259" key="1">
    <source>
        <dbReference type="Pfam" id="PF01841"/>
    </source>
</evidence>
<gene>
    <name evidence="2" type="ORF">ABK249_03140</name>
</gene>
<dbReference type="Gene3D" id="3.10.620.30">
    <property type="match status" value="1"/>
</dbReference>
<evidence type="ECO:0000313" key="2">
    <source>
        <dbReference type="EMBL" id="MEQ1403917.1"/>
    </source>
</evidence>
<protein>
    <submittedName>
        <fullName evidence="2">Transglutaminase domain-containing protein</fullName>
    </submittedName>
</protein>
<dbReference type="Pfam" id="PF01841">
    <property type="entry name" value="Transglut_core"/>
    <property type="match status" value="1"/>
</dbReference>
<comment type="caution">
    <text evidence="2">The sequence shown here is derived from an EMBL/GenBank/DDBJ whole genome shotgun (WGS) entry which is preliminary data.</text>
</comment>
<reference evidence="2 3" key="1">
    <citation type="submission" date="2024-05" db="EMBL/GenBank/DDBJ databases">
        <title>Neorhizobium sp. Rsf11, a plant growth promoting and heavy metal resistant PAH-degrader.</title>
        <authorList>
            <person name="Golubev S.N."/>
            <person name="Muratova A.Y."/>
            <person name="Markelova M.I."/>
        </authorList>
    </citation>
    <scope>NUCLEOTIDE SEQUENCE [LARGE SCALE GENOMIC DNA]</scope>
    <source>
        <strain evidence="2 3">Rsf11</strain>
    </source>
</reference>
<sequence length="307" mass="34314">MTIFENLPSLSCLNLNWKETAMRKSFYASQSIYSEPGPYRETLMRGGVEPKSIARWISSFMQHPRGAESEERGFTPEQAADLELRSVTEILSVAVKRNLLEGDSAQHKVGGVCRDFAILAVSRFRERGIPARLRVGFADYPVPGQWEDHWLCEWHDGGRWKRLDVEFAAIGGLSFDTLDVPRERFLTASEAWFRIKDEPAIASRFGVSSLNLGGEGFVAGSLLREIAALRKLELKPWDYWGLSKDLSPGSTELSQQARTTFDQLASRLKNADGDGDGEPEAVADWPLPKRVVSFPQGEPIAVVLRNS</sequence>
<dbReference type="InterPro" id="IPR002931">
    <property type="entry name" value="Transglutaminase-like"/>
</dbReference>
<dbReference type="RefSeq" id="WP_348862205.1">
    <property type="nucleotide sequence ID" value="NZ_JBEAAL010000001.1"/>
</dbReference>
<name>A0ABV0LWD8_9HYPH</name>
<evidence type="ECO:0000313" key="3">
    <source>
        <dbReference type="Proteomes" id="UP001496627"/>
    </source>
</evidence>
<dbReference type="EMBL" id="JBEAAL010000001">
    <property type="protein sequence ID" value="MEQ1403917.1"/>
    <property type="molecule type" value="Genomic_DNA"/>
</dbReference>
<proteinExistence type="predicted"/>
<dbReference type="SUPFAM" id="SSF54001">
    <property type="entry name" value="Cysteine proteinases"/>
    <property type="match status" value="1"/>
</dbReference>
<feature type="domain" description="Transglutaminase-like" evidence="1">
    <location>
        <begin position="107"/>
        <end position="164"/>
    </location>
</feature>
<keyword evidence="3" id="KW-1185">Reference proteome</keyword>
<accession>A0ABV0LWD8</accession>